<dbReference type="RefSeq" id="WP_202896515.1">
    <property type="nucleotide sequence ID" value="NZ_BAABJL010000099.1"/>
</dbReference>
<gene>
    <name evidence="3" type="ORF">HEB94_005048</name>
</gene>
<sequence length="202" mass="22546">MVNDTTRLLGLDGLAVVGVADDPDGPVVHLVTADEWARYCPDCGTQARRSKGRRVTRPRDLPVGGRRPRLVWAKRRWRCDEPACRRRSFTESVPAVPPRKRPTTRLRAAAGAAVADQGRTVVQAARDHALSWPVVAAAFTSHARAVLPAQPEPVQVLGIDEIRRGRPRWIPDEVRGVWQTAVDRWHVTWAPRRPLISLSPHL</sequence>
<dbReference type="InterPro" id="IPR029261">
    <property type="entry name" value="Transposase_Znf"/>
</dbReference>
<protein>
    <submittedName>
        <fullName evidence="3">Transposase</fullName>
    </submittedName>
</protein>
<comment type="caution">
    <text evidence="3">The sequence shown here is derived from an EMBL/GenBank/DDBJ whole genome shotgun (WGS) entry which is preliminary data.</text>
</comment>
<dbReference type="Pfam" id="PF13542">
    <property type="entry name" value="HTH_Tnp_ISL3"/>
    <property type="match status" value="1"/>
</dbReference>
<accession>A0A927N427</accession>
<proteinExistence type="predicted"/>
<feature type="domain" description="Transposase IS204/IS1001/IS1096/IS1165 zinc-finger" evidence="2">
    <location>
        <begin position="40"/>
        <end position="84"/>
    </location>
</feature>
<name>A0A927N427_9ACTN</name>
<evidence type="ECO:0000259" key="1">
    <source>
        <dbReference type="Pfam" id="PF13542"/>
    </source>
</evidence>
<dbReference type="InterPro" id="IPR032877">
    <property type="entry name" value="Transposase_HTH"/>
</dbReference>
<dbReference type="AlphaFoldDB" id="A0A927N427"/>
<keyword evidence="4" id="KW-1185">Reference proteome</keyword>
<evidence type="ECO:0000259" key="2">
    <source>
        <dbReference type="Pfam" id="PF14690"/>
    </source>
</evidence>
<reference evidence="3" key="1">
    <citation type="submission" date="2020-10" db="EMBL/GenBank/DDBJ databases">
        <title>Sequencing the genomes of 1000 actinobacteria strains.</title>
        <authorList>
            <person name="Klenk H.-P."/>
        </authorList>
    </citation>
    <scope>NUCLEOTIDE SEQUENCE</scope>
    <source>
        <strain evidence="3">DSM 45354</strain>
    </source>
</reference>
<feature type="domain" description="Transposase IS204/IS1001/IS1096/IS1165 helix-turn-helix" evidence="1">
    <location>
        <begin position="91"/>
        <end position="142"/>
    </location>
</feature>
<dbReference type="Proteomes" id="UP000638648">
    <property type="component" value="Unassembled WGS sequence"/>
</dbReference>
<organism evidence="3 4">
    <name type="scientific">Actinopolymorpha pittospori</name>
    <dbReference type="NCBI Taxonomy" id="648752"/>
    <lineage>
        <taxon>Bacteria</taxon>
        <taxon>Bacillati</taxon>
        <taxon>Actinomycetota</taxon>
        <taxon>Actinomycetes</taxon>
        <taxon>Propionibacteriales</taxon>
        <taxon>Actinopolymorphaceae</taxon>
        <taxon>Actinopolymorpha</taxon>
    </lineage>
</organism>
<dbReference type="Pfam" id="PF14690">
    <property type="entry name" value="Zn_ribbon_ISL3"/>
    <property type="match status" value="1"/>
</dbReference>
<dbReference type="EMBL" id="JADBEM010000001">
    <property type="protein sequence ID" value="MBE1608200.1"/>
    <property type="molecule type" value="Genomic_DNA"/>
</dbReference>
<evidence type="ECO:0000313" key="4">
    <source>
        <dbReference type="Proteomes" id="UP000638648"/>
    </source>
</evidence>
<evidence type="ECO:0000313" key="3">
    <source>
        <dbReference type="EMBL" id="MBE1608200.1"/>
    </source>
</evidence>